<organism evidence="1 2">
    <name type="scientific">Arachis hypogaea</name>
    <name type="common">Peanut</name>
    <dbReference type="NCBI Taxonomy" id="3818"/>
    <lineage>
        <taxon>Eukaryota</taxon>
        <taxon>Viridiplantae</taxon>
        <taxon>Streptophyta</taxon>
        <taxon>Embryophyta</taxon>
        <taxon>Tracheophyta</taxon>
        <taxon>Spermatophyta</taxon>
        <taxon>Magnoliopsida</taxon>
        <taxon>eudicotyledons</taxon>
        <taxon>Gunneridae</taxon>
        <taxon>Pentapetalae</taxon>
        <taxon>rosids</taxon>
        <taxon>fabids</taxon>
        <taxon>Fabales</taxon>
        <taxon>Fabaceae</taxon>
        <taxon>Papilionoideae</taxon>
        <taxon>50 kb inversion clade</taxon>
        <taxon>dalbergioids sensu lato</taxon>
        <taxon>Dalbergieae</taxon>
        <taxon>Pterocarpus clade</taxon>
        <taxon>Arachis</taxon>
    </lineage>
</organism>
<accession>A0A445CRR5</accession>
<protein>
    <recommendedName>
        <fullName evidence="3">Protein FAR1-RELATED SEQUENCE</fullName>
    </recommendedName>
</protein>
<comment type="caution">
    <text evidence="1">The sequence shown here is derived from an EMBL/GenBank/DDBJ whole genome shotgun (WGS) entry which is preliminary data.</text>
</comment>
<dbReference type="EMBL" id="SDMP01000006">
    <property type="protein sequence ID" value="RYR53565.1"/>
    <property type="molecule type" value="Genomic_DNA"/>
</dbReference>
<gene>
    <name evidence="1" type="ORF">Ahy_A06g028745</name>
</gene>
<evidence type="ECO:0000313" key="2">
    <source>
        <dbReference type="Proteomes" id="UP000289738"/>
    </source>
</evidence>
<keyword evidence="2" id="KW-1185">Reference proteome</keyword>
<proteinExistence type="predicted"/>
<dbReference type="AlphaFoldDB" id="A0A445CRR5"/>
<dbReference type="Proteomes" id="UP000289738">
    <property type="component" value="Chromosome A06"/>
</dbReference>
<evidence type="ECO:0000313" key="1">
    <source>
        <dbReference type="EMBL" id="RYR53565.1"/>
    </source>
</evidence>
<evidence type="ECO:0008006" key="3">
    <source>
        <dbReference type="Google" id="ProtNLM"/>
    </source>
</evidence>
<sequence length="85" mass="9926">MALETVRKNRRQRQGVTNIGHMINMKKGGINVGQIYRVLANQWFEMVEGFGVKNKNLILDMYKKRHSWEIAHIRGKFFAGFQTTS</sequence>
<name>A0A445CRR5_ARAHY</name>
<reference evidence="1 2" key="1">
    <citation type="submission" date="2019-01" db="EMBL/GenBank/DDBJ databases">
        <title>Sequencing of cultivated peanut Arachis hypogaea provides insights into genome evolution and oil improvement.</title>
        <authorList>
            <person name="Chen X."/>
        </authorList>
    </citation>
    <scope>NUCLEOTIDE SEQUENCE [LARGE SCALE GENOMIC DNA]</scope>
    <source>
        <strain evidence="2">cv. Fuhuasheng</strain>
        <tissue evidence="1">Leaves</tissue>
    </source>
</reference>